<proteinExistence type="inferred from homology"/>
<dbReference type="InterPro" id="IPR005493">
    <property type="entry name" value="RraA/RraA-like"/>
</dbReference>
<dbReference type="EMBL" id="JBEDNQ010000010">
    <property type="protein sequence ID" value="MEQ3553499.1"/>
    <property type="molecule type" value="Genomic_DNA"/>
</dbReference>
<evidence type="ECO:0000256" key="5">
    <source>
        <dbReference type="ARBA" id="ARBA00012213"/>
    </source>
</evidence>
<dbReference type="InterPro" id="IPR036704">
    <property type="entry name" value="RraA/RraA-like_sf"/>
</dbReference>
<evidence type="ECO:0000256" key="7">
    <source>
        <dbReference type="ARBA" id="ARBA00016549"/>
    </source>
</evidence>
<comment type="catalytic activity">
    <reaction evidence="1">
        <text>4-hydroxy-4-methyl-2-oxoglutarate = 2 pyruvate</text>
        <dbReference type="Rhea" id="RHEA:22748"/>
        <dbReference type="ChEBI" id="CHEBI:15361"/>
        <dbReference type="ChEBI" id="CHEBI:58276"/>
        <dbReference type="EC" id="4.1.3.17"/>
    </reaction>
</comment>
<comment type="catalytic activity">
    <reaction evidence="11">
        <text>oxaloacetate + H(+) = pyruvate + CO2</text>
        <dbReference type="Rhea" id="RHEA:15641"/>
        <dbReference type="ChEBI" id="CHEBI:15361"/>
        <dbReference type="ChEBI" id="CHEBI:15378"/>
        <dbReference type="ChEBI" id="CHEBI:16452"/>
        <dbReference type="ChEBI" id="CHEBI:16526"/>
        <dbReference type="EC" id="4.1.1.112"/>
    </reaction>
</comment>
<gene>
    <name evidence="12" type="ORF">WIS52_23760</name>
</gene>
<keyword evidence="13" id="KW-1185">Reference proteome</keyword>
<evidence type="ECO:0000256" key="2">
    <source>
        <dbReference type="ARBA" id="ARBA00001968"/>
    </source>
</evidence>
<evidence type="ECO:0000256" key="9">
    <source>
        <dbReference type="ARBA" id="ARBA00030169"/>
    </source>
</evidence>
<dbReference type="EC" id="4.1.1.112" evidence="6"/>
<accession>A0ABV1KGB6</accession>
<evidence type="ECO:0000256" key="11">
    <source>
        <dbReference type="ARBA" id="ARBA00047973"/>
    </source>
</evidence>
<evidence type="ECO:0000256" key="4">
    <source>
        <dbReference type="ARBA" id="ARBA00011233"/>
    </source>
</evidence>
<evidence type="ECO:0000256" key="10">
    <source>
        <dbReference type="ARBA" id="ARBA00032305"/>
    </source>
</evidence>
<dbReference type="CDD" id="cd16841">
    <property type="entry name" value="RraA_family"/>
    <property type="match status" value="1"/>
</dbReference>
<evidence type="ECO:0000256" key="8">
    <source>
        <dbReference type="ARBA" id="ARBA00025046"/>
    </source>
</evidence>
<dbReference type="Pfam" id="PF03737">
    <property type="entry name" value="RraA-like"/>
    <property type="match status" value="1"/>
</dbReference>
<name>A0ABV1KGB6_9PSEU</name>
<evidence type="ECO:0000256" key="1">
    <source>
        <dbReference type="ARBA" id="ARBA00001342"/>
    </source>
</evidence>
<comment type="cofactor">
    <cofactor evidence="2">
        <name>a divalent metal cation</name>
        <dbReference type="ChEBI" id="CHEBI:60240"/>
    </cofactor>
</comment>
<dbReference type="SUPFAM" id="SSF89562">
    <property type="entry name" value="RraA-like"/>
    <property type="match status" value="1"/>
</dbReference>
<evidence type="ECO:0000256" key="3">
    <source>
        <dbReference type="ARBA" id="ARBA00008621"/>
    </source>
</evidence>
<evidence type="ECO:0000313" key="13">
    <source>
        <dbReference type="Proteomes" id="UP001494902"/>
    </source>
</evidence>
<evidence type="ECO:0000256" key="6">
    <source>
        <dbReference type="ARBA" id="ARBA00012947"/>
    </source>
</evidence>
<sequence>MTDLQPVPDEVFAQLRRVSTATLATQLYRRGIRQPFLVGLSPVGDGFDGFVGEAFTMRFIPAREDIDPLDDPYRTGNVLQWEAVETVGPGQVIVVDSRDDITAASAGDMLVTRAMRRGAAAFVTDGAFRDGAALGRLGFPAYSRAITATTRPASFHVADLQVPIGCAGVAVYPGDILVGDRDGIIVVPRAIAAEIAGPSVEQEELEDWLQQRVRDGAELWGTYPPDENTRAEYAAWRATRAERPADSNGVHA</sequence>
<dbReference type="Proteomes" id="UP001494902">
    <property type="component" value="Unassembled WGS sequence"/>
</dbReference>
<protein>
    <recommendedName>
        <fullName evidence="7">Putative 4-hydroxy-4-methyl-2-oxoglutarate aldolase</fullName>
        <ecNumber evidence="6">4.1.1.112</ecNumber>
        <ecNumber evidence="5">4.1.3.17</ecNumber>
    </recommendedName>
    <alternativeName>
        <fullName evidence="10">Oxaloacetate decarboxylase</fullName>
    </alternativeName>
    <alternativeName>
        <fullName evidence="9">RraA-like protein</fullName>
    </alternativeName>
</protein>
<dbReference type="NCBIfam" id="NF006093">
    <property type="entry name" value="PRK08245.1"/>
    <property type="match status" value="1"/>
</dbReference>
<organism evidence="12 13">
    <name type="scientific">Pseudonocardia nematodicida</name>
    <dbReference type="NCBI Taxonomy" id="1206997"/>
    <lineage>
        <taxon>Bacteria</taxon>
        <taxon>Bacillati</taxon>
        <taxon>Actinomycetota</taxon>
        <taxon>Actinomycetes</taxon>
        <taxon>Pseudonocardiales</taxon>
        <taxon>Pseudonocardiaceae</taxon>
        <taxon>Pseudonocardia</taxon>
    </lineage>
</organism>
<dbReference type="RefSeq" id="WP_349300564.1">
    <property type="nucleotide sequence ID" value="NZ_JBEDNQ010000010.1"/>
</dbReference>
<dbReference type="PANTHER" id="PTHR33254">
    <property type="entry name" value="4-HYDROXY-4-METHYL-2-OXOGLUTARATE ALDOLASE 3-RELATED"/>
    <property type="match status" value="1"/>
</dbReference>
<dbReference type="PANTHER" id="PTHR33254:SF16">
    <property type="entry name" value="BLR3842 PROTEIN"/>
    <property type="match status" value="1"/>
</dbReference>
<reference evidence="12 13" key="1">
    <citation type="submission" date="2024-03" db="EMBL/GenBank/DDBJ databases">
        <title>Draft genome sequence of Pseudonocardia nematodicida JCM 31783.</title>
        <authorList>
            <person name="Butdee W."/>
            <person name="Duangmal K."/>
        </authorList>
    </citation>
    <scope>NUCLEOTIDE SEQUENCE [LARGE SCALE GENOMIC DNA]</scope>
    <source>
        <strain evidence="12 13">JCM 31783</strain>
    </source>
</reference>
<comment type="similarity">
    <text evidence="3">Belongs to the class II aldolase/RraA-like family.</text>
</comment>
<evidence type="ECO:0000313" key="12">
    <source>
        <dbReference type="EMBL" id="MEQ3553499.1"/>
    </source>
</evidence>
<comment type="caution">
    <text evidence="12">The sequence shown here is derived from an EMBL/GenBank/DDBJ whole genome shotgun (WGS) entry which is preliminary data.</text>
</comment>
<dbReference type="Gene3D" id="3.50.30.40">
    <property type="entry name" value="Ribonuclease E inhibitor RraA/RraA-like"/>
    <property type="match status" value="1"/>
</dbReference>
<dbReference type="EC" id="4.1.3.17" evidence="5"/>
<comment type="function">
    <text evidence="8">Catalyzes the aldol cleavage of 4-hydroxy-4-methyl-2-oxoglutarate (HMG) into 2 molecules of pyruvate. Also contains a secondary oxaloacetate (OAA) decarboxylase activity due to the common pyruvate enolate transition state formed following C-C bond cleavage in the retro-aldol and decarboxylation reactions.</text>
</comment>
<comment type="subunit">
    <text evidence="4">Homotrimer.</text>
</comment>